<dbReference type="InterPro" id="IPR051919">
    <property type="entry name" value="W-dependent_AOR"/>
</dbReference>
<dbReference type="GO" id="GO:0016625">
    <property type="term" value="F:oxidoreductase activity, acting on the aldehyde or oxo group of donors, iron-sulfur protein as acceptor"/>
    <property type="evidence" value="ECO:0007669"/>
    <property type="project" value="InterPro"/>
</dbReference>
<evidence type="ECO:0000256" key="7">
    <source>
        <dbReference type="ARBA" id="ARBA00023014"/>
    </source>
</evidence>
<dbReference type="PANTHER" id="PTHR30038:SF9">
    <property type="entry name" value="ALDEHYDE FERREDOXIN OXIDOREDUCTASE"/>
    <property type="match status" value="1"/>
</dbReference>
<evidence type="ECO:0000259" key="9">
    <source>
        <dbReference type="SMART" id="SM00790"/>
    </source>
</evidence>
<dbReference type="Gene3D" id="3.60.9.10">
    <property type="entry name" value="Aldehyde ferredoxin oxidoreductase, N-terminal domain"/>
    <property type="match status" value="1"/>
</dbReference>
<dbReference type="PANTHER" id="PTHR30038">
    <property type="entry name" value="ALDEHYDE FERREDOXIN OXIDOREDUCTASE"/>
    <property type="match status" value="1"/>
</dbReference>
<name>A0A5K7ZLB8_9BACT</name>
<dbReference type="SMART" id="SM00790">
    <property type="entry name" value="AFOR_N"/>
    <property type="match status" value="1"/>
</dbReference>
<evidence type="ECO:0000256" key="5">
    <source>
        <dbReference type="ARBA" id="ARBA00023002"/>
    </source>
</evidence>
<evidence type="ECO:0000256" key="3">
    <source>
        <dbReference type="ARBA" id="ARBA00022485"/>
    </source>
</evidence>
<keyword evidence="7" id="KW-0411">Iron-sulfur</keyword>
<dbReference type="Gene3D" id="1.10.599.10">
    <property type="entry name" value="Aldehyde Ferredoxin Oxidoreductase Protein, subunit A, domain 3"/>
    <property type="match status" value="1"/>
</dbReference>
<reference evidence="10 11" key="1">
    <citation type="submission" date="2019-11" db="EMBL/GenBank/DDBJ databases">
        <title>Comparative genomics of hydrocarbon-degrading Desulfosarcina strains.</title>
        <authorList>
            <person name="Watanabe M."/>
            <person name="Kojima H."/>
            <person name="Fukui M."/>
        </authorList>
    </citation>
    <scope>NUCLEOTIDE SEQUENCE [LARGE SCALE GENOMIC DNA]</scope>
    <source>
        <strain evidence="10 11">28bB2T</strain>
    </source>
</reference>
<dbReference type="InterPro" id="IPR036503">
    <property type="entry name" value="Ald_Fedxn_OxRdtase_N_sf"/>
</dbReference>
<dbReference type="Pfam" id="PF02730">
    <property type="entry name" value="AFOR_N"/>
    <property type="match status" value="1"/>
</dbReference>
<dbReference type="EMBL" id="AP021876">
    <property type="protein sequence ID" value="BBO81065.1"/>
    <property type="molecule type" value="Genomic_DNA"/>
</dbReference>
<dbReference type="Proteomes" id="UP000425960">
    <property type="component" value="Chromosome"/>
</dbReference>
<keyword evidence="3" id="KW-0004">4Fe-4S</keyword>
<dbReference type="InterPro" id="IPR013983">
    <property type="entry name" value="Ald_Fedxn_OxRdtase_N"/>
</dbReference>
<sequence length="590" mass="65461">MHGFFKRFLDIDLSKMTFGISPLPDALLEKTLGGKGLATHLLLEHNPAGVDPLGADNRLIFALGPVTDTAVWGGCRYGVYTKSPQTGFYSESYSGGTAAEYMSRAGFDAVMIQGRAKSPVWIEINPEGAVFHDARKWCGKETYETEDCVKAWIEENRPDAKKCAALVIGPGGENQVAFAVIENDYWRSAGRTGAGAVMGSKNIKAIGFWGNQKRNVADPDKIRALARQFGAANKDHPGAKAYKNMGTPMMVDIMSAANSFPTRYWHQGQASHRESINAAALHERCAVHSRACRKCFMACGRLSTVKEGRHVGLKIEGPEYETIYTFGGLCMVDNIEDIVYLNDVCDRLGIDTISAGNLVALVIEAAKKGTVQYPIDYGETDKIAALLEEIAAKQGLGEILSKGIKIAAPALEMADQAIHVKGLEPAGYDPRVLKGMGLSYGTSPRGACHLRTTFYKAELTKMIEPDQIEGKAEMLVDWEDRMIIFDCLVLCRFYRDFYQWEELTEIIEVVTGDTMDKQRLRKIAGEISDNTRRFNLKEGLTREDDKLPKRFYQEPLPETGNVIPEAEMDRLLDDYYAQRRWKEKGLMGEG</sequence>
<evidence type="ECO:0000313" key="11">
    <source>
        <dbReference type="Proteomes" id="UP000425960"/>
    </source>
</evidence>
<protein>
    <submittedName>
        <fullName evidence="10">Tungsten-containing oxidoreductase</fullName>
    </submittedName>
</protein>
<dbReference type="GO" id="GO:0009055">
    <property type="term" value="F:electron transfer activity"/>
    <property type="evidence" value="ECO:0007669"/>
    <property type="project" value="InterPro"/>
</dbReference>
<evidence type="ECO:0000256" key="1">
    <source>
        <dbReference type="ARBA" id="ARBA00001966"/>
    </source>
</evidence>
<dbReference type="SUPFAM" id="SSF56228">
    <property type="entry name" value="Aldehyde ferredoxin oxidoreductase, N-terminal domain"/>
    <property type="match status" value="1"/>
</dbReference>
<comment type="similarity">
    <text evidence="2">Belongs to the AOR/FOR family.</text>
</comment>
<evidence type="ECO:0000256" key="8">
    <source>
        <dbReference type="ARBA" id="ARBA00049934"/>
    </source>
</evidence>
<dbReference type="InterPro" id="IPR001203">
    <property type="entry name" value="OxRdtase_Ald_Fedxn_C"/>
</dbReference>
<keyword evidence="5" id="KW-0560">Oxidoreductase</keyword>
<feature type="domain" description="Aldehyde ferredoxin oxidoreductase N-terminal" evidence="9">
    <location>
        <begin position="5"/>
        <end position="212"/>
    </location>
</feature>
<dbReference type="GO" id="GO:0046872">
    <property type="term" value="F:metal ion binding"/>
    <property type="evidence" value="ECO:0007669"/>
    <property type="project" value="UniProtKB-KW"/>
</dbReference>
<gene>
    <name evidence="10" type="ORF">DSCO28_16310</name>
</gene>
<dbReference type="KEGG" id="dov:DSCO28_16310"/>
<dbReference type="InterPro" id="IPR013985">
    <property type="entry name" value="Ald_Fedxn_OxRdtase_dom3"/>
</dbReference>
<dbReference type="AlphaFoldDB" id="A0A5K7ZLB8"/>
<accession>A0A5K7ZLB8</accession>
<dbReference type="InterPro" id="IPR036021">
    <property type="entry name" value="Tungsten_al_ferr_oxy-like_C"/>
</dbReference>
<proteinExistence type="inferred from homology"/>
<dbReference type="GO" id="GO:0051539">
    <property type="term" value="F:4 iron, 4 sulfur cluster binding"/>
    <property type="evidence" value="ECO:0007669"/>
    <property type="project" value="UniProtKB-KW"/>
</dbReference>
<comment type="cofactor">
    <cofactor evidence="1">
        <name>[4Fe-4S] cluster</name>
        <dbReference type="ChEBI" id="CHEBI:49883"/>
    </cofactor>
</comment>
<evidence type="ECO:0000256" key="4">
    <source>
        <dbReference type="ARBA" id="ARBA00022723"/>
    </source>
</evidence>
<comment type="cofactor">
    <cofactor evidence="8">
        <name>tungstopterin</name>
        <dbReference type="ChEBI" id="CHEBI:30402"/>
    </cofactor>
</comment>
<evidence type="ECO:0000256" key="2">
    <source>
        <dbReference type="ARBA" id="ARBA00011032"/>
    </source>
</evidence>
<organism evidence="10 11">
    <name type="scientific">Desulfosarcina ovata subsp. sediminis</name>
    <dbReference type="NCBI Taxonomy" id="885957"/>
    <lineage>
        <taxon>Bacteria</taxon>
        <taxon>Pseudomonadati</taxon>
        <taxon>Thermodesulfobacteriota</taxon>
        <taxon>Desulfobacteria</taxon>
        <taxon>Desulfobacterales</taxon>
        <taxon>Desulfosarcinaceae</taxon>
        <taxon>Desulfosarcina</taxon>
    </lineage>
</organism>
<dbReference type="SUPFAM" id="SSF48310">
    <property type="entry name" value="Aldehyde ferredoxin oxidoreductase, C-terminal domains"/>
    <property type="match status" value="1"/>
</dbReference>
<evidence type="ECO:0000256" key="6">
    <source>
        <dbReference type="ARBA" id="ARBA00023004"/>
    </source>
</evidence>
<keyword evidence="4" id="KW-0479">Metal-binding</keyword>
<dbReference type="RefSeq" id="WP_155321866.1">
    <property type="nucleotide sequence ID" value="NZ_AP021876.1"/>
</dbReference>
<dbReference type="InterPro" id="IPR013984">
    <property type="entry name" value="Ald_Fedxn_OxRdtase_dom2"/>
</dbReference>
<dbReference type="Pfam" id="PF01314">
    <property type="entry name" value="AFOR_C"/>
    <property type="match status" value="1"/>
</dbReference>
<dbReference type="Gene3D" id="1.10.569.10">
    <property type="entry name" value="Aldehyde Ferredoxin Oxidoreductase Protein, subunit A, domain 2"/>
    <property type="match status" value="1"/>
</dbReference>
<keyword evidence="6" id="KW-0408">Iron</keyword>
<evidence type="ECO:0000313" key="10">
    <source>
        <dbReference type="EMBL" id="BBO81065.1"/>
    </source>
</evidence>